<keyword evidence="2" id="KW-0812">Transmembrane</keyword>
<feature type="compositionally biased region" description="Low complexity" evidence="1">
    <location>
        <begin position="387"/>
        <end position="397"/>
    </location>
</feature>
<evidence type="ECO:0000256" key="2">
    <source>
        <dbReference type="SAM" id="Phobius"/>
    </source>
</evidence>
<feature type="region of interest" description="Disordered" evidence="1">
    <location>
        <begin position="378"/>
        <end position="397"/>
    </location>
</feature>
<evidence type="ECO:0000313" key="4">
    <source>
        <dbReference type="Proteomes" id="UP001215280"/>
    </source>
</evidence>
<dbReference type="AlphaFoldDB" id="A0AAD7K2A8"/>
<comment type="caution">
    <text evidence="3">The sequence shown here is derived from an EMBL/GenBank/DDBJ whole genome shotgun (WGS) entry which is preliminary data.</text>
</comment>
<accession>A0AAD7K2A8</accession>
<sequence length="738" mass="84803">MPLQVPCDIWAYSSNNTVVIASNTRQIPDLPKWNHTLVDSPLPRVDGRWGFDEYSRIPQIYDSTAPYLAWLPLGPLRQAELPSQINVFSLNPTSAAFVRNPGWPHRGYLDTALRENFQKDVVWYIDRLRSLIAAEEAKVDSIHEDLGIKPPVIAMVRSHNACFSLRFPHLTYRDVVEYFAALQRSLAELQAYIMWHDRMEYAELPTVFSGSETGLRGAIVATLADYTHLRRLGAPVWWEFGMSDAPNLDGTKQGVMTPLAIECQPWAAEGIPPALRDTHKGKLIHNKPLEYYPPHVNNKDTFERAARGYSERLDNYNEDKHCVADVRKMMENTTDPISAKDSTGNNHNRSEKLAAEVRRAGGDAADLMEKYAADRAILPGPDVPTRSSGPKAAAPSSKWYRQHQDISRIYKQTSWVPTLVDAWEMGFQNTTYPMVHNIQLIPKCKELLLFLAPPPHLFMNTTEEKCRNMLFVWTCIRKPWLGRVDCDVGCREVVSWGLTTQQWREILGGTYWKFKHPRTPTSEFSWRKFWKYGGALIFGEEQAEWDLMELSPKVITSMTGRLEQPEHFSDDQLKALLMWDLTLCHAQVQLDRADEVLYAQRLATDGIILDRRRARRIGLFHEANWTIPTRTLPPWERDYSERPRRHWLARFVEVIIEWPCASQMQWFFEENKLRDISAQEGQTQLAAFCERLSDGKIRMLEVSAVAVYYQGIFDALGILAIGVFKRPKISALAAFREI</sequence>
<dbReference type="Proteomes" id="UP001215280">
    <property type="component" value="Unassembled WGS sequence"/>
</dbReference>
<gene>
    <name evidence="3" type="ORF">DFH07DRAFT_766553</name>
</gene>
<name>A0AAD7K2A8_9AGAR</name>
<organism evidence="3 4">
    <name type="scientific">Mycena maculata</name>
    <dbReference type="NCBI Taxonomy" id="230809"/>
    <lineage>
        <taxon>Eukaryota</taxon>
        <taxon>Fungi</taxon>
        <taxon>Dikarya</taxon>
        <taxon>Basidiomycota</taxon>
        <taxon>Agaricomycotina</taxon>
        <taxon>Agaricomycetes</taxon>
        <taxon>Agaricomycetidae</taxon>
        <taxon>Agaricales</taxon>
        <taxon>Marasmiineae</taxon>
        <taxon>Mycenaceae</taxon>
        <taxon>Mycena</taxon>
    </lineage>
</organism>
<keyword evidence="2" id="KW-0472">Membrane</keyword>
<feature type="transmembrane region" description="Helical" evidence="2">
    <location>
        <begin position="706"/>
        <end position="724"/>
    </location>
</feature>
<reference evidence="3" key="1">
    <citation type="submission" date="2023-03" db="EMBL/GenBank/DDBJ databases">
        <title>Massive genome expansion in bonnet fungi (Mycena s.s.) driven by repeated elements and novel gene families across ecological guilds.</title>
        <authorList>
            <consortium name="Lawrence Berkeley National Laboratory"/>
            <person name="Harder C.B."/>
            <person name="Miyauchi S."/>
            <person name="Viragh M."/>
            <person name="Kuo A."/>
            <person name="Thoen E."/>
            <person name="Andreopoulos B."/>
            <person name="Lu D."/>
            <person name="Skrede I."/>
            <person name="Drula E."/>
            <person name="Henrissat B."/>
            <person name="Morin E."/>
            <person name="Kohler A."/>
            <person name="Barry K."/>
            <person name="LaButti K."/>
            <person name="Morin E."/>
            <person name="Salamov A."/>
            <person name="Lipzen A."/>
            <person name="Mereny Z."/>
            <person name="Hegedus B."/>
            <person name="Baldrian P."/>
            <person name="Stursova M."/>
            <person name="Weitz H."/>
            <person name="Taylor A."/>
            <person name="Grigoriev I.V."/>
            <person name="Nagy L.G."/>
            <person name="Martin F."/>
            <person name="Kauserud H."/>
        </authorList>
    </citation>
    <scope>NUCLEOTIDE SEQUENCE</scope>
    <source>
        <strain evidence="3">CBHHK188m</strain>
    </source>
</reference>
<keyword evidence="4" id="KW-1185">Reference proteome</keyword>
<keyword evidence="2" id="KW-1133">Transmembrane helix</keyword>
<protein>
    <submittedName>
        <fullName evidence="3">Uncharacterized protein</fullName>
    </submittedName>
</protein>
<evidence type="ECO:0000313" key="3">
    <source>
        <dbReference type="EMBL" id="KAJ7776850.1"/>
    </source>
</evidence>
<evidence type="ECO:0000256" key="1">
    <source>
        <dbReference type="SAM" id="MobiDB-lite"/>
    </source>
</evidence>
<dbReference type="EMBL" id="JARJLG010000011">
    <property type="protein sequence ID" value="KAJ7776850.1"/>
    <property type="molecule type" value="Genomic_DNA"/>
</dbReference>
<proteinExistence type="predicted"/>